<dbReference type="InterPro" id="IPR001623">
    <property type="entry name" value="DnaJ_domain"/>
</dbReference>
<dbReference type="InterPro" id="IPR036869">
    <property type="entry name" value="J_dom_sf"/>
</dbReference>
<feature type="compositionally biased region" description="Low complexity" evidence="1">
    <location>
        <begin position="456"/>
        <end position="484"/>
    </location>
</feature>
<dbReference type="SUPFAM" id="SSF46934">
    <property type="entry name" value="UBA-like"/>
    <property type="match status" value="1"/>
</dbReference>
<organism evidence="3 4">
    <name type="scientific">Prorocentrum cordatum</name>
    <dbReference type="NCBI Taxonomy" id="2364126"/>
    <lineage>
        <taxon>Eukaryota</taxon>
        <taxon>Sar</taxon>
        <taxon>Alveolata</taxon>
        <taxon>Dinophyceae</taxon>
        <taxon>Prorocentrales</taxon>
        <taxon>Prorocentraceae</taxon>
        <taxon>Prorocentrum</taxon>
    </lineage>
</organism>
<dbReference type="PROSITE" id="PS00636">
    <property type="entry name" value="DNAJ_1"/>
    <property type="match status" value="1"/>
</dbReference>
<dbReference type="InterPro" id="IPR050817">
    <property type="entry name" value="DjlA_DnaK_co-chaperone"/>
</dbReference>
<dbReference type="InterPro" id="IPR009060">
    <property type="entry name" value="UBA-like_sf"/>
</dbReference>
<dbReference type="SMART" id="SM00271">
    <property type="entry name" value="DnaJ"/>
    <property type="match status" value="1"/>
</dbReference>
<feature type="region of interest" description="Disordered" evidence="1">
    <location>
        <begin position="526"/>
        <end position="546"/>
    </location>
</feature>
<accession>A0ABN9QF96</accession>
<dbReference type="CDD" id="cd14291">
    <property type="entry name" value="UBA1_NUB1_like"/>
    <property type="match status" value="1"/>
</dbReference>
<dbReference type="PROSITE" id="PS50076">
    <property type="entry name" value="DNAJ_2"/>
    <property type="match status" value="1"/>
</dbReference>
<dbReference type="CDD" id="cd06257">
    <property type="entry name" value="DnaJ"/>
    <property type="match status" value="1"/>
</dbReference>
<evidence type="ECO:0000313" key="3">
    <source>
        <dbReference type="EMBL" id="CAK0803403.1"/>
    </source>
</evidence>
<evidence type="ECO:0000256" key="1">
    <source>
        <dbReference type="SAM" id="MobiDB-lite"/>
    </source>
</evidence>
<evidence type="ECO:0000259" key="2">
    <source>
        <dbReference type="PROSITE" id="PS50076"/>
    </source>
</evidence>
<dbReference type="PANTHER" id="PTHR24074">
    <property type="entry name" value="CO-CHAPERONE PROTEIN DJLA"/>
    <property type="match status" value="1"/>
</dbReference>
<dbReference type="EMBL" id="CAUYUJ010003002">
    <property type="protein sequence ID" value="CAK0803403.1"/>
    <property type="molecule type" value="Genomic_DNA"/>
</dbReference>
<sequence>MLEDEDLPFGWEFDGKDAKLNDIYAEVSTRGMTPNERAALLEGKKKPNDPDALDGKVPAASPAASRLGRQLAMRLAAKNGWRFWPADVPAAFLHGRPHERVSHAKAVKSNLKFRKWIEDDMEHCGLALHKTTHWNLEEPNSTETNIKMQSGASILRPITIDQKNGDNDRPLMPEEIRHLRGFSERFSGRVNETLRFYKQNTDAGLKINKIRKVNDIVLAAMTAALIYDNVNINNDISTNYAGESAFAIDAKALHDAAKKEGITSFQDRRTGIEVLALRVRMKATQTQWKRLSPERQDVDGAQDAFLLMLVGMLVAIPATYYLLLKLVDQQDDATIPIQKFEKTAGKQTISINEDNDYKYQEIRQRTVGEPAMARERERARRWREADLYGALGVPVTATRAEVTRGFRRAALTCHPDKVPEAERARATRRFQLIAEAYEVLSDDALRRQYDAARPSGAGQARAEAGAPRGQGGPRRPAGPAARQPCNGCGRTHAVAELRKCPAFCTNVICPSCCLCVECAPPARTAGPPPGGRAGPPPAAPAPAAAPVPREPEARCAGCDGQCPASALKSCAGCPKQVCGRCELCWDCTPESLGEPLGMRGILLQMSFAEWEVDAAMQRCSSVEAAVEFLMSEEHRRACEGGWLQPVAAGAAAAVGQVAQLGSQLRAWLRPDAPGGAAPSLGDDPCHLRLEASPGLAARLRELGFSEQQAEAAALRCSSVEAAVDWLASNAA</sequence>
<dbReference type="PRINTS" id="PR00625">
    <property type="entry name" value="JDOMAIN"/>
</dbReference>
<dbReference type="SUPFAM" id="SSF46565">
    <property type="entry name" value="Chaperone J-domain"/>
    <property type="match status" value="1"/>
</dbReference>
<keyword evidence="4" id="KW-1185">Reference proteome</keyword>
<feature type="region of interest" description="Disordered" evidence="1">
    <location>
        <begin position="43"/>
        <end position="63"/>
    </location>
</feature>
<proteinExistence type="predicted"/>
<protein>
    <recommendedName>
        <fullName evidence="2">J domain-containing protein</fullName>
    </recommendedName>
</protein>
<name>A0ABN9QF96_9DINO</name>
<dbReference type="Gene3D" id="1.10.8.10">
    <property type="entry name" value="DNA helicase RuvA subunit, C-terminal domain"/>
    <property type="match status" value="1"/>
</dbReference>
<feature type="region of interest" description="Disordered" evidence="1">
    <location>
        <begin position="451"/>
        <end position="484"/>
    </location>
</feature>
<dbReference type="Gene3D" id="1.10.287.110">
    <property type="entry name" value="DnaJ domain"/>
    <property type="match status" value="1"/>
</dbReference>
<dbReference type="Proteomes" id="UP001189429">
    <property type="component" value="Unassembled WGS sequence"/>
</dbReference>
<dbReference type="InterPro" id="IPR015940">
    <property type="entry name" value="UBA"/>
</dbReference>
<dbReference type="InterPro" id="IPR018253">
    <property type="entry name" value="DnaJ_domain_CS"/>
</dbReference>
<feature type="domain" description="J" evidence="2">
    <location>
        <begin position="386"/>
        <end position="453"/>
    </location>
</feature>
<dbReference type="Pfam" id="PF00627">
    <property type="entry name" value="UBA"/>
    <property type="match status" value="1"/>
</dbReference>
<evidence type="ECO:0000313" key="4">
    <source>
        <dbReference type="Proteomes" id="UP001189429"/>
    </source>
</evidence>
<reference evidence="3" key="1">
    <citation type="submission" date="2023-10" db="EMBL/GenBank/DDBJ databases">
        <authorList>
            <person name="Chen Y."/>
            <person name="Shah S."/>
            <person name="Dougan E. K."/>
            <person name="Thang M."/>
            <person name="Chan C."/>
        </authorList>
    </citation>
    <scope>NUCLEOTIDE SEQUENCE [LARGE SCALE GENOMIC DNA]</scope>
</reference>
<comment type="caution">
    <text evidence="3">The sequence shown here is derived from an EMBL/GenBank/DDBJ whole genome shotgun (WGS) entry which is preliminary data.</text>
</comment>
<feature type="compositionally biased region" description="Pro residues" evidence="1">
    <location>
        <begin position="526"/>
        <end position="545"/>
    </location>
</feature>
<gene>
    <name evidence="3" type="ORF">PCOR1329_LOCUS10575</name>
</gene>
<dbReference type="Pfam" id="PF00226">
    <property type="entry name" value="DnaJ"/>
    <property type="match status" value="1"/>
</dbReference>